<dbReference type="AlphaFoldDB" id="A0AAV6U1B9"/>
<organism evidence="3 4">
    <name type="scientific">Oedothorax gibbosus</name>
    <dbReference type="NCBI Taxonomy" id="931172"/>
    <lineage>
        <taxon>Eukaryota</taxon>
        <taxon>Metazoa</taxon>
        <taxon>Ecdysozoa</taxon>
        <taxon>Arthropoda</taxon>
        <taxon>Chelicerata</taxon>
        <taxon>Arachnida</taxon>
        <taxon>Araneae</taxon>
        <taxon>Araneomorphae</taxon>
        <taxon>Entelegynae</taxon>
        <taxon>Araneoidea</taxon>
        <taxon>Linyphiidae</taxon>
        <taxon>Erigoninae</taxon>
        <taxon>Oedothorax</taxon>
    </lineage>
</organism>
<dbReference type="Proteomes" id="UP000827092">
    <property type="component" value="Unassembled WGS sequence"/>
</dbReference>
<evidence type="ECO:0000256" key="1">
    <source>
        <dbReference type="PROSITE-ProRule" id="PRU00042"/>
    </source>
</evidence>
<evidence type="ECO:0000313" key="4">
    <source>
        <dbReference type="Proteomes" id="UP000827092"/>
    </source>
</evidence>
<dbReference type="GO" id="GO:0008270">
    <property type="term" value="F:zinc ion binding"/>
    <property type="evidence" value="ECO:0007669"/>
    <property type="project" value="UniProtKB-KW"/>
</dbReference>
<feature type="domain" description="C2H2-type" evidence="2">
    <location>
        <begin position="95"/>
        <end position="118"/>
    </location>
</feature>
<dbReference type="Gene3D" id="3.30.160.60">
    <property type="entry name" value="Classic Zinc Finger"/>
    <property type="match status" value="1"/>
</dbReference>
<sequence length="156" mass="18034">MITDEANMNDELEKNEAMEDESIFLDTNKRKRVPEVTHGYQYQPAEPEIPNGVEVDEFTCPYCLKAFPKVLNKKTHMRVVHNVSFRSKGRSKGFIKCNECDIEFLLVNKLRQHLREVHGMAMTQEIHRFPNMEDMETKTVRHIPSEALPALCTVAG</sequence>
<dbReference type="PANTHER" id="PTHR33936:SF25">
    <property type="entry name" value="C2H2-TYPE DOMAIN-CONTAINING PROTEIN"/>
    <property type="match status" value="1"/>
</dbReference>
<dbReference type="PANTHER" id="PTHR33936">
    <property type="entry name" value="PROTEIN CBG17840"/>
    <property type="match status" value="1"/>
</dbReference>
<dbReference type="InterPro" id="IPR013087">
    <property type="entry name" value="Znf_C2H2_type"/>
</dbReference>
<dbReference type="PROSITE" id="PS50157">
    <property type="entry name" value="ZINC_FINGER_C2H2_2"/>
    <property type="match status" value="2"/>
</dbReference>
<dbReference type="PROSITE" id="PS00028">
    <property type="entry name" value="ZINC_FINGER_C2H2_1"/>
    <property type="match status" value="2"/>
</dbReference>
<keyword evidence="1" id="KW-0862">Zinc</keyword>
<gene>
    <name evidence="3" type="ORF">JTE90_018346</name>
</gene>
<accession>A0AAV6U1B9</accession>
<keyword evidence="1" id="KW-0863">Zinc-finger</keyword>
<name>A0AAV6U1B9_9ARAC</name>
<keyword evidence="1" id="KW-0479">Metal-binding</keyword>
<evidence type="ECO:0000313" key="3">
    <source>
        <dbReference type="EMBL" id="KAG8177320.1"/>
    </source>
</evidence>
<evidence type="ECO:0000259" key="2">
    <source>
        <dbReference type="PROSITE" id="PS50157"/>
    </source>
</evidence>
<dbReference type="InterPro" id="IPR052797">
    <property type="entry name" value="RegFact_GeneExpr_CellDeath"/>
</dbReference>
<dbReference type="SUPFAM" id="SSF57667">
    <property type="entry name" value="beta-beta-alpha zinc fingers"/>
    <property type="match status" value="1"/>
</dbReference>
<protein>
    <recommendedName>
        <fullName evidence="2">C2H2-type domain-containing protein</fullName>
    </recommendedName>
</protein>
<proteinExistence type="predicted"/>
<dbReference type="InterPro" id="IPR036236">
    <property type="entry name" value="Znf_C2H2_sf"/>
</dbReference>
<dbReference type="SMART" id="SM00355">
    <property type="entry name" value="ZnF_C2H2"/>
    <property type="match status" value="2"/>
</dbReference>
<reference evidence="3 4" key="1">
    <citation type="journal article" date="2022" name="Nat. Ecol. Evol.">
        <title>A masculinizing supergene underlies an exaggerated male reproductive morph in a spider.</title>
        <authorList>
            <person name="Hendrickx F."/>
            <person name="De Corte Z."/>
            <person name="Sonet G."/>
            <person name="Van Belleghem S.M."/>
            <person name="Kostlbacher S."/>
            <person name="Vangestel C."/>
        </authorList>
    </citation>
    <scope>NUCLEOTIDE SEQUENCE [LARGE SCALE GENOMIC DNA]</scope>
    <source>
        <strain evidence="3">W744_W776</strain>
    </source>
</reference>
<comment type="caution">
    <text evidence="3">The sequence shown here is derived from an EMBL/GenBank/DDBJ whole genome shotgun (WGS) entry which is preliminary data.</text>
</comment>
<keyword evidence="4" id="KW-1185">Reference proteome</keyword>
<feature type="domain" description="C2H2-type" evidence="2">
    <location>
        <begin position="58"/>
        <end position="81"/>
    </location>
</feature>
<dbReference type="EMBL" id="JAFNEN010000787">
    <property type="protein sequence ID" value="KAG8177320.1"/>
    <property type="molecule type" value="Genomic_DNA"/>
</dbReference>